<protein>
    <recommendedName>
        <fullName evidence="2">PatA-like N-terminal domain-containing protein</fullName>
    </recommendedName>
</protein>
<dbReference type="InterPro" id="IPR025497">
    <property type="entry name" value="PatA-like_N"/>
</dbReference>
<dbReference type="RefSeq" id="WP_022637124.1">
    <property type="nucleotide sequence ID" value="NZ_ASJR01000013.1"/>
</dbReference>
<evidence type="ECO:0000313" key="4">
    <source>
        <dbReference type="Proteomes" id="UP000017148"/>
    </source>
</evidence>
<dbReference type="STRING" id="1313304.CALK_1679"/>
<evidence type="ECO:0000313" key="3">
    <source>
        <dbReference type="EMBL" id="ERP31475.1"/>
    </source>
</evidence>
<dbReference type="Proteomes" id="UP000017148">
    <property type="component" value="Unassembled WGS sequence"/>
</dbReference>
<keyword evidence="1" id="KW-0812">Transmembrane</keyword>
<reference evidence="3 4" key="1">
    <citation type="journal article" date="2013" name="Environ. Microbiol.">
        <title>Genome analysis of Chitinivibrio alkaliphilus gen. nov., sp. nov., a novel extremely haloalkaliphilic anaerobic chitinolytic bacterium from the candidate phylum Termite Group 3.</title>
        <authorList>
            <person name="Sorokin D.Y."/>
            <person name="Gumerov V.M."/>
            <person name="Rakitin A.L."/>
            <person name="Beletsky A.V."/>
            <person name="Damste J.S."/>
            <person name="Muyzer G."/>
            <person name="Mardanov A.V."/>
            <person name="Ravin N.V."/>
        </authorList>
    </citation>
    <scope>NUCLEOTIDE SEQUENCE [LARGE SCALE GENOMIC DNA]</scope>
    <source>
        <strain evidence="3 4">ACht1</strain>
    </source>
</reference>
<dbReference type="OrthoDB" id="148348at2"/>
<proteinExistence type="predicted"/>
<feature type="domain" description="PatA-like N-terminal" evidence="2">
    <location>
        <begin position="4"/>
        <end position="160"/>
    </location>
</feature>
<dbReference type="PANTHER" id="PTHR36304:SF4">
    <property type="entry name" value="DUF4388 DOMAIN-CONTAINING PROTEIN"/>
    <property type="match status" value="1"/>
</dbReference>
<dbReference type="Pfam" id="PF14332">
    <property type="entry name" value="DUF4388"/>
    <property type="match status" value="1"/>
</dbReference>
<evidence type="ECO:0000256" key="1">
    <source>
        <dbReference type="SAM" id="Phobius"/>
    </source>
</evidence>
<dbReference type="EMBL" id="ASJR01000013">
    <property type="protein sequence ID" value="ERP31475.1"/>
    <property type="molecule type" value="Genomic_DNA"/>
</dbReference>
<dbReference type="AlphaFoldDB" id="U7DAQ1"/>
<name>U7DAQ1_9BACT</name>
<keyword evidence="4" id="KW-1185">Reference proteome</keyword>
<evidence type="ECO:0000259" key="2">
    <source>
        <dbReference type="Pfam" id="PF14332"/>
    </source>
</evidence>
<accession>U7DAQ1</accession>
<keyword evidence="1" id="KW-0472">Membrane</keyword>
<feature type="transmembrane region" description="Helical" evidence="1">
    <location>
        <begin position="266"/>
        <end position="286"/>
    </location>
</feature>
<sequence>MALEGTLSDFNLSNIFLLIDQDQKDGILKVDSEQKVDIVFKNGQIIYIRSNREDIKTFLYRFLTQVKGYSEKEMEELNTLYYNNYHLLSEELIKKGYLTVNELTTIMQTGIIDIACAVFTLEGGKYRFEPQPTVVRYQFSNIVVPTNFIMLEAAKRADEWVTISEVITEETLFGNNRALSPRDIHQPLNNFREYVISFVNGRRTVQDICDCVFFSSFHVYTAIDEALRQGDITLLSKPDKSPLPSQIKKTPHHKEDASFWENGKSIIAASTTAVLLLVLLLVGIHYTNTEKMHAHRTQAYHLLQQNRIRERDLRIQTGKIVLKSTGDVVSPKKLQTTGIIERNEKQYVEE</sequence>
<keyword evidence="1" id="KW-1133">Transmembrane helix</keyword>
<organism evidence="3 4">
    <name type="scientific">Chitinivibrio alkaliphilus ACht1</name>
    <dbReference type="NCBI Taxonomy" id="1313304"/>
    <lineage>
        <taxon>Bacteria</taxon>
        <taxon>Pseudomonadati</taxon>
        <taxon>Fibrobacterota</taxon>
        <taxon>Chitinivibrionia</taxon>
        <taxon>Chitinivibrionales</taxon>
        <taxon>Chitinivibrionaceae</taxon>
        <taxon>Chitinivibrio</taxon>
    </lineage>
</organism>
<dbReference type="PANTHER" id="PTHR36304">
    <property type="entry name" value="DOMAIN GTPASE-ACTIVATING PROTEIN, PUTATIVE-RELATED-RELATED"/>
    <property type="match status" value="1"/>
</dbReference>
<gene>
    <name evidence="3" type="ORF">CALK_1679</name>
</gene>
<comment type="caution">
    <text evidence="3">The sequence shown here is derived from an EMBL/GenBank/DDBJ whole genome shotgun (WGS) entry which is preliminary data.</text>
</comment>